<name>A0A4Q1JRA9_9GAMM</name>
<feature type="signal peptide" evidence="1">
    <location>
        <begin position="1"/>
        <end position="25"/>
    </location>
</feature>
<organism evidence="2 3">
    <name type="scientific">Pseudoxanthomonas composti</name>
    <dbReference type="NCBI Taxonomy" id="2137479"/>
    <lineage>
        <taxon>Bacteria</taxon>
        <taxon>Pseudomonadati</taxon>
        <taxon>Pseudomonadota</taxon>
        <taxon>Gammaproteobacteria</taxon>
        <taxon>Lysobacterales</taxon>
        <taxon>Lysobacteraceae</taxon>
        <taxon>Pseudoxanthomonas</taxon>
    </lineage>
</organism>
<dbReference type="EMBL" id="SAWZ01000013">
    <property type="protein sequence ID" value="RXQ99896.1"/>
    <property type="molecule type" value="Genomic_DNA"/>
</dbReference>
<dbReference type="Proteomes" id="UP000289784">
    <property type="component" value="Unassembled WGS sequence"/>
</dbReference>
<accession>A0A4Q1JRA9</accession>
<evidence type="ECO:0000313" key="3">
    <source>
        <dbReference type="Proteomes" id="UP000289784"/>
    </source>
</evidence>
<feature type="chain" id="PRO_5020490786" evidence="1">
    <location>
        <begin position="26"/>
        <end position="162"/>
    </location>
</feature>
<evidence type="ECO:0000313" key="2">
    <source>
        <dbReference type="EMBL" id="RXQ99896.1"/>
    </source>
</evidence>
<dbReference type="AlphaFoldDB" id="A0A4Q1JRA9"/>
<dbReference type="RefSeq" id="WP_129472523.1">
    <property type="nucleotide sequence ID" value="NZ_SAWZ01000013.1"/>
</dbReference>
<keyword evidence="3" id="KW-1185">Reference proteome</keyword>
<protein>
    <submittedName>
        <fullName evidence="2">Uncharacterized protein</fullName>
    </submittedName>
</protein>
<gene>
    <name evidence="2" type="ORF">EPA99_17375</name>
</gene>
<comment type="caution">
    <text evidence="2">The sequence shown here is derived from an EMBL/GenBank/DDBJ whole genome shotgun (WGS) entry which is preliminary data.</text>
</comment>
<reference evidence="2 3" key="1">
    <citation type="submission" date="2019-01" db="EMBL/GenBank/DDBJ databases">
        <title>Pseudoxanthomonas composti sp. nov., isolated from compost.</title>
        <authorList>
            <person name="Yang G."/>
        </authorList>
    </citation>
    <scope>NUCLEOTIDE SEQUENCE [LARGE SCALE GENOMIC DNA]</scope>
    <source>
        <strain evidence="2 3">GSS15</strain>
    </source>
</reference>
<proteinExistence type="predicted"/>
<dbReference type="PROSITE" id="PS51257">
    <property type="entry name" value="PROKAR_LIPOPROTEIN"/>
    <property type="match status" value="1"/>
</dbReference>
<sequence length="162" mass="16906">MKFLFASAASLAVLTVSCTSLMPVAQSKLGYGKHLASRNPVVSAFSGPVLDPGVQSALRDLQASALLNCIGADATAPGPAEGRARVDLTDASRYEALYAQLHAQPDLQRALALMQAAEMACGNGAAQRIAHLQRAAFALDRQIDVARGEPSSLPHDDGVVVR</sequence>
<evidence type="ECO:0000256" key="1">
    <source>
        <dbReference type="SAM" id="SignalP"/>
    </source>
</evidence>
<keyword evidence="1" id="KW-0732">Signal</keyword>